<protein>
    <submittedName>
        <fullName evidence="3">DUF4249 domain-containing protein</fullName>
    </submittedName>
</protein>
<name>A0ABS3JS76_9BACT</name>
<keyword evidence="2" id="KW-0732">Signal</keyword>
<dbReference type="Pfam" id="PF14054">
    <property type="entry name" value="DUF4249"/>
    <property type="match status" value="1"/>
</dbReference>
<evidence type="ECO:0000313" key="4">
    <source>
        <dbReference type="Proteomes" id="UP000664628"/>
    </source>
</evidence>
<accession>A0ABS3JS76</accession>
<dbReference type="Proteomes" id="UP000664628">
    <property type="component" value="Unassembled WGS sequence"/>
</dbReference>
<comment type="caution">
    <text evidence="3">The sequence shown here is derived from an EMBL/GenBank/DDBJ whole genome shotgun (WGS) entry which is preliminary data.</text>
</comment>
<evidence type="ECO:0000256" key="1">
    <source>
        <dbReference type="SAM" id="MobiDB-lite"/>
    </source>
</evidence>
<dbReference type="InterPro" id="IPR025345">
    <property type="entry name" value="DUF4249"/>
</dbReference>
<keyword evidence="4" id="KW-1185">Reference proteome</keyword>
<evidence type="ECO:0000256" key="2">
    <source>
        <dbReference type="SAM" id="SignalP"/>
    </source>
</evidence>
<sequence>MRHFLLVLMSCLVCCLGLANCVDPADLLLRGTLNVVVIDGTITNLVEPHVILLNRSTADPLTGLPGSVPITKAVVEVIVDSAKVVLAHETLDGHYHLPSDFAGEIGHAYQLRVTLAGGARYVSTQQTMPSVPPIARVRAQFNPTSLPQNQRINNFYAAAHEVYIDTQDPRSQANFYRWDWKLWEQQEWCRTCVQGQYSINKVLTLISGNGLEYYQTGDSLFEDCFYPRPSSMQPSLPFFVYDYKCRTQCWAILHSHELNVFADTYSNGGLISARRVAQIPFYQRAPCLVEIRQSGLTPTAYRFYKQFQDQTQTNGGVADSPPSVVVGNIKNVADPQESVVGFFTASAVSTNRYWLDRKDSQGIPPGLFMALNDREPTPEPSFPAAPAIYIITTRADKPPYTAVCSPTDSRTPFKPDGWRD</sequence>
<proteinExistence type="predicted"/>
<organism evidence="3 4">
    <name type="scientific">Fibrella forsythiae</name>
    <dbReference type="NCBI Taxonomy" id="2817061"/>
    <lineage>
        <taxon>Bacteria</taxon>
        <taxon>Pseudomonadati</taxon>
        <taxon>Bacteroidota</taxon>
        <taxon>Cytophagia</taxon>
        <taxon>Cytophagales</taxon>
        <taxon>Spirosomataceae</taxon>
        <taxon>Fibrella</taxon>
    </lineage>
</organism>
<evidence type="ECO:0000313" key="3">
    <source>
        <dbReference type="EMBL" id="MBO0952867.1"/>
    </source>
</evidence>
<feature type="region of interest" description="Disordered" evidence="1">
    <location>
        <begin position="401"/>
        <end position="420"/>
    </location>
</feature>
<dbReference type="EMBL" id="JAFMYW010000014">
    <property type="protein sequence ID" value="MBO0952867.1"/>
    <property type="molecule type" value="Genomic_DNA"/>
</dbReference>
<gene>
    <name evidence="3" type="ORF">J2I46_30105</name>
</gene>
<feature type="signal peptide" evidence="2">
    <location>
        <begin position="1"/>
        <end position="19"/>
    </location>
</feature>
<reference evidence="3 4" key="1">
    <citation type="submission" date="2021-03" db="EMBL/GenBank/DDBJ databases">
        <title>Fibrella sp. HMF5405 genome sequencing and assembly.</title>
        <authorList>
            <person name="Kang H."/>
            <person name="Kim H."/>
            <person name="Bae S."/>
            <person name="Joh K."/>
        </authorList>
    </citation>
    <scope>NUCLEOTIDE SEQUENCE [LARGE SCALE GENOMIC DNA]</scope>
    <source>
        <strain evidence="3 4">HMF5405</strain>
    </source>
</reference>
<feature type="compositionally biased region" description="Basic and acidic residues" evidence="1">
    <location>
        <begin position="411"/>
        <end position="420"/>
    </location>
</feature>
<feature type="chain" id="PRO_5046346305" evidence="2">
    <location>
        <begin position="20"/>
        <end position="420"/>
    </location>
</feature>